<feature type="coiled-coil region" evidence="1">
    <location>
        <begin position="461"/>
        <end position="495"/>
    </location>
</feature>
<name>A0A2K3DEL0_CHLRE</name>
<dbReference type="InterPro" id="IPR011992">
    <property type="entry name" value="EF-hand-dom_pair"/>
</dbReference>
<feature type="region of interest" description="Disordered" evidence="2">
    <location>
        <begin position="2651"/>
        <end position="2687"/>
    </location>
</feature>
<feature type="compositionally biased region" description="Gly residues" evidence="2">
    <location>
        <begin position="3026"/>
        <end position="3035"/>
    </location>
</feature>
<keyword evidence="1" id="KW-0175">Coiled coil</keyword>
<feature type="region of interest" description="Disordered" evidence="2">
    <location>
        <begin position="3278"/>
        <end position="3304"/>
    </location>
</feature>
<feature type="region of interest" description="Disordered" evidence="2">
    <location>
        <begin position="1436"/>
        <end position="1462"/>
    </location>
</feature>
<dbReference type="RefSeq" id="XP_042921263.1">
    <property type="nucleotide sequence ID" value="XM_043065773.1"/>
</dbReference>
<dbReference type="InParanoid" id="A0A2K3DEL0"/>
<feature type="region of interest" description="Disordered" evidence="2">
    <location>
        <begin position="3019"/>
        <end position="3074"/>
    </location>
</feature>
<dbReference type="STRING" id="3055.A0A2K3DEL0"/>
<evidence type="ECO:0000313" key="3">
    <source>
        <dbReference type="EMBL" id="PNW78957.1"/>
    </source>
</evidence>
<evidence type="ECO:0000313" key="4">
    <source>
        <dbReference type="Proteomes" id="UP000006906"/>
    </source>
</evidence>
<feature type="region of interest" description="Disordered" evidence="2">
    <location>
        <begin position="2511"/>
        <end position="2531"/>
    </location>
</feature>
<sequence length="3304" mass="337046">MEGGLFPPGPPRGAPPRGRRGPVSDDVLQAINERATAIFSSHKHKVSGMLEAPQGLYALALVGAMLGLNQKQLDSELQMAQKVGRRALSFEDFMTAVEAMVSLHGALAQQQVKRLPNNDMSKALRSAFDMYTKLNVGGFVGGDSRMNSNQFTKMCTDAGMMEPNGPASVSTLQLSWASCKATFGSTRLQYSQFLKILGALAAELSGDVMLLVAGLGLQLPTVPPLRNGFRKPDAGEVNLNVPKPELVQGMGAHMAANEEYEKFVEGGMGRRDPLRANASPIKARSSMNGGAVPNWVKAMQADQGGGSVMTSGQDIRGIPVIETPDSDDDMPKKPQPRKSGMAPQPPSEGPQRVAASPMRGPRGGKLPQMGSSSGGPEALSSPLDEYVIKADAPNYGGRGNQIDITESTGPMTVRPRESLRNGPRGDPDSPTFNPLEPSILSGAGQRMRKSVIQPEAMQEVVQQQQQAVKALETKVEEQQQREKDLFQRVQVLTEKLQEAQVAAAITVKPGCPGAPLSMPDVPEGKPRTVVSGRCPLTDQVEKLTQQMAEVMSRLSALESIRMQSKSEGDAKTRNPVAARAPTFEDNGALAPSTGWTPPGMGAARRPNGDEAPALIGALQPANATQGEWMSRLLLNLDKRVRGMEAAAGKPDTDKDEEALAEVLRQLQAYEGQRRQAAAPPGAAPITPVAGADPFSPAFAMVDHRGRPMPAPAPGAPPVLMPTGDPELDKRLRALADDMRNKNATVGLLLDMFNQTRAEVASLSAQLADMRKAGGGEPAEAMGMAPSPGGKARNPIRVVDSGFMAPEVTINAAPGRRAAEPGSEAALGPLAPQLENVIAENSSIKMAMRELCAAVGVTPPPLLAAGEPGRAGPAPAAGADAFEMSPWGAAGRRNLKEETQEVKKNVETVQQDVGELKKVVEQMRAGYGEWPQPMRAPQPGAAPGAAAAQMPDMDAMQPVAAGGGRNPIQVTAGAPLHSVDPLLVPKDRRSLTPLGEPGAVGGLPDAELGHLKDDLQKLKAFVGLADAVATMPQLPGAGGAAPGMGPTAGAGAVELGAWADAGRGPRPLKETVQTVAQDVDALRKHVKAMDAALRTNINNTNNMTSFLNTNAPALMAAAEAASKEAEEAKAAGRNPVKVSAGGVEAGGALAPGQKGLLPMQTAGNFEGGVVDPGEYQALRDQVRNMATYLGAPATATAPGLGATPGAKPGLEPMAQAAGGPWGAPGRAGPGGGAGGFGPGGAAGGTLPEQMDNLQKQVAAMGRAMMAAGMNVDSFEGGNAAAAAAAGGNAASEEMANVKSRNAIELVPGMAAVEVQQKFMSPGRGPLATPKGGAAALEPSVSALQDEMRAMKAYLGIEAVPPGIKPVGRSAAPGLEPMQAAGVPGDSWGTSGRTGRDFSEVRAGGALGDMARDLDNIKRRQADVEEALRVAGVPLAAGGQGGAGGAGGDGSGAGGGGAGSKPRNPIIVSSGYVAGPEADKKGFQGPGRPLQPLGNIEGVPEPVISHLGALQDDVRRMAQFLGMTPAVAAAPALPGAAPAGVAPVAGAEAGAAPVSWGSAPPARAAPKIQNIGDLVNDVENYKARQQGVERVLRSMGAQIPWPEDPVPAPAPAAGAAPDGDAAGESPVQVSRQRNAIAVSAGPVEYGGALAAPAGRGGLAPLSPGAGAEALSPVVAAMADDLRRVQAVLGLSPAAAAAMAGLPGAGGAPGLALMAGRDDGVSGNWGVAGRDVPRWPNDQPKNLVEIARDVDDNRKRVAAIIDAMKAANIPIPATLAAEAAGDDFSTPEGAAAAEQRRRNAISVSAGPLQPGGPGAGQFMSPGRKLPGMEGLPEPVQAELAKMADDIRKVHAYLGMNPAVAAAPALAAAPAVAAMVPIAGRDDGVSGNWGVAGREGPRGPGEPPKSMGEVVKELDDNKRRMAAIIDAMKAANIPVPPGVDGADGAGAAGESPVQVSRQRNAIAVNAGPMMPGGPMGAAPGRNLPALEGLPEPAAVEMARMADELKRVQAILANSPAIAATPAAAAALAQAGAPPPGASDDGMSGNWGVGGRPPASGGPEKNVSEIIREMDNNKRRIEALENVVRGGVPGMGSGSRGDGSGGDADDKSSPEGGTEQQQRRRNAVNATAGGVDGGSPMFAPGRVPASLQGLPEPAQAELAKMADEIKQMKSFMDMGPAARAKGPGADPIQPVMAAVPGGGFDSWGGPGRDPRAAPEGPRNMGEVVKDLDDNKRRVAALETAMRAAGIPIPSPDGEAAGEAAGEAPAQRKRNPIMVSSGPAMVTPGGFNAPQRPVGVGAAAAGDAAEPLQPHMGNMADDIRQMKAFLNIGPPVLAPSMPALPGAAPAPGVVPMAGRDDGVSGNWGVAGRPPRQAGEPPRDMGEVVKDVHDNNRRVAAIIDAMKAANIPIPQALAAEAAALPQESPAEVQRKQQRNPIMVSAGGFESGPGFAAPSRELKAAMAGLPEPLQAELAKMADDMQRMKIFMNGTPAVAAAPGLAAAPIAAVMPMAGRDDGVSGNWGVAGRPPRQAGEPPRDMGEAMKDVQDNNRRVAAMIDAMKAAGIPIPPALAAEAAALPEESPAEVQARKQRNPIMVSGGPMDSQGFTAPAGRQPAMEGVPEPVKAELARLNDDVRRMQAALATVPALAAAPALVAAKAGAGPDAGRDDGVSGNWGVPGRDPRGPGEAPAPSVSDLSRDLDRYKERTNALADAMQAAGIPVPPPGALGEAAPAEGSPEAAARKRNAIAVSPAHYGGPEQQGFAGPGRGAAGAGPDAAPLPARVDNLAEELKAMKAFLGMPAEAQAPKLGPDGKPLAPGAEAVEGGPWAGPGRVPIAKAVENVTRDMDDVKDKLKELDRALKAAGMGAQLPKELGGPGGGPGAEDRGPEAAAGRQRNAVAVMPGMQAPHDPQAFSGVKTREAPPIDNPQFVDGPEYDKLRGDVEKIKALMGPAAVAAVPVPGKEGLQPVPGAAEALGPWANKTIRQAADDTKNAVDGVQADLGDMKKRMADMAEAMKALEGPLRAAAAAAADDGKGGPGGPGAAGGRNPIAVNAVMVPSGPGSALTGPGRPGGPDGPDGNNPVTVDAEEIRNLKKAVEDLQNTVGQPAPAAAPEVAKKPKTLKEDTDDIKKFVRAMGKDVGAMGNDMQALKKHLDDVEGAMNKALANLAAELAKMKAERDADDEGGPRRDQRKLENAGDTMADTINAMAALNAAQQQQLARAGDGSRNDDIDALNEAMRQSENQLARLLAFLKQDVMDRFAVHEKTLIRMAKQIDYIQRLLKGEFDDQREASRDAGSSLTVSTPEGHTMATYDS</sequence>
<reference evidence="3 4" key="1">
    <citation type="journal article" date="2007" name="Science">
        <title>The Chlamydomonas genome reveals the evolution of key animal and plant functions.</title>
        <authorList>
            <person name="Merchant S.S."/>
            <person name="Prochnik S.E."/>
            <person name="Vallon O."/>
            <person name="Harris E.H."/>
            <person name="Karpowicz S.J."/>
            <person name="Witman G.B."/>
            <person name="Terry A."/>
            <person name="Salamov A."/>
            <person name="Fritz-Laylin L.K."/>
            <person name="Marechal-Drouard L."/>
            <person name="Marshall W.F."/>
            <person name="Qu L.H."/>
            <person name="Nelson D.R."/>
            <person name="Sanderfoot A.A."/>
            <person name="Spalding M.H."/>
            <person name="Kapitonov V.V."/>
            <person name="Ren Q."/>
            <person name="Ferris P."/>
            <person name="Lindquist E."/>
            <person name="Shapiro H."/>
            <person name="Lucas S.M."/>
            <person name="Grimwood J."/>
            <person name="Schmutz J."/>
            <person name="Cardol P."/>
            <person name="Cerutti H."/>
            <person name="Chanfreau G."/>
            <person name="Chen C.L."/>
            <person name="Cognat V."/>
            <person name="Croft M.T."/>
            <person name="Dent R."/>
            <person name="Dutcher S."/>
            <person name="Fernandez E."/>
            <person name="Fukuzawa H."/>
            <person name="Gonzalez-Ballester D."/>
            <person name="Gonzalez-Halphen D."/>
            <person name="Hallmann A."/>
            <person name="Hanikenne M."/>
            <person name="Hippler M."/>
            <person name="Inwood W."/>
            <person name="Jabbari K."/>
            <person name="Kalanon M."/>
            <person name="Kuras R."/>
            <person name="Lefebvre P.A."/>
            <person name="Lemaire S.D."/>
            <person name="Lobanov A.V."/>
            <person name="Lohr M."/>
            <person name="Manuell A."/>
            <person name="Meier I."/>
            <person name="Mets L."/>
            <person name="Mittag M."/>
            <person name="Mittelmeier T."/>
            <person name="Moroney J.V."/>
            <person name="Moseley J."/>
            <person name="Napoli C."/>
            <person name="Nedelcu A.M."/>
            <person name="Niyogi K."/>
            <person name="Novoselov S.V."/>
            <person name="Paulsen I.T."/>
            <person name="Pazour G."/>
            <person name="Purton S."/>
            <person name="Ral J.P."/>
            <person name="Riano-Pachon D.M."/>
            <person name="Riekhof W."/>
            <person name="Rymarquis L."/>
            <person name="Schroda M."/>
            <person name="Stern D."/>
            <person name="Umen J."/>
            <person name="Willows R."/>
            <person name="Wilson N."/>
            <person name="Zimmer S.L."/>
            <person name="Allmer J."/>
            <person name="Balk J."/>
            <person name="Bisova K."/>
            <person name="Chen C.J."/>
            <person name="Elias M."/>
            <person name="Gendler K."/>
            <person name="Hauser C."/>
            <person name="Lamb M.R."/>
            <person name="Ledford H."/>
            <person name="Long J.C."/>
            <person name="Minagawa J."/>
            <person name="Page M.D."/>
            <person name="Pan J."/>
            <person name="Pootakham W."/>
            <person name="Roje S."/>
            <person name="Rose A."/>
            <person name="Stahlberg E."/>
            <person name="Terauchi A.M."/>
            <person name="Yang P."/>
            <person name="Ball S."/>
            <person name="Bowler C."/>
            <person name="Dieckmann C.L."/>
            <person name="Gladyshev V.N."/>
            <person name="Green P."/>
            <person name="Jorgensen R."/>
            <person name="Mayfield S."/>
            <person name="Mueller-Roeber B."/>
            <person name="Rajamani S."/>
            <person name="Sayre R.T."/>
            <person name="Brokstein P."/>
            <person name="Dubchak I."/>
            <person name="Goodstein D."/>
            <person name="Hornick L."/>
            <person name="Huang Y.W."/>
            <person name="Jhaveri J."/>
            <person name="Luo Y."/>
            <person name="Martinez D."/>
            <person name="Ngau W.C."/>
            <person name="Otillar B."/>
            <person name="Poliakov A."/>
            <person name="Porter A."/>
            <person name="Szajkowski L."/>
            <person name="Werner G."/>
            <person name="Zhou K."/>
            <person name="Grigoriev I.V."/>
            <person name="Rokhsar D.S."/>
            <person name="Grossman A.R."/>
        </authorList>
    </citation>
    <scope>NUCLEOTIDE SEQUENCE [LARGE SCALE GENOMIC DNA]</scope>
    <source>
        <strain evidence="4">CC-503</strain>
    </source>
</reference>
<dbReference type="Gene3D" id="1.10.238.10">
    <property type="entry name" value="EF-hand"/>
    <property type="match status" value="1"/>
</dbReference>
<feature type="region of interest" description="Disordered" evidence="2">
    <location>
        <begin position="2240"/>
        <end position="2260"/>
    </location>
</feature>
<feature type="compositionally biased region" description="Basic and acidic residues" evidence="2">
    <location>
        <begin position="414"/>
        <end position="427"/>
    </location>
</feature>
<protein>
    <submittedName>
        <fullName evidence="3">Uncharacterized protein</fullName>
    </submittedName>
</protein>
<dbReference type="PANTHER" id="PTHR23159:SF60">
    <property type="entry name" value="SPINDLE ASSEMBLY ABNORMAL PROTEIN 4"/>
    <property type="match status" value="1"/>
</dbReference>
<dbReference type="SUPFAM" id="SSF47473">
    <property type="entry name" value="EF-hand"/>
    <property type="match status" value="1"/>
</dbReference>
<accession>A0A2K3DEL0</accession>
<feature type="compositionally biased region" description="Gly residues" evidence="2">
    <location>
        <begin position="2082"/>
        <end position="2097"/>
    </location>
</feature>
<feature type="compositionally biased region" description="Gly residues" evidence="2">
    <location>
        <begin position="1218"/>
        <end position="1242"/>
    </location>
</feature>
<feature type="region of interest" description="Disordered" evidence="2">
    <location>
        <begin position="3166"/>
        <end position="3186"/>
    </location>
</feature>
<feature type="region of interest" description="Disordered" evidence="2">
    <location>
        <begin position="1"/>
        <end position="22"/>
    </location>
</feature>
<feature type="compositionally biased region" description="Gly residues" evidence="2">
    <location>
        <begin position="1436"/>
        <end position="1457"/>
    </location>
</feature>
<dbReference type="ExpressionAtlas" id="A0A2K3DEL0">
    <property type="expression patterns" value="baseline and differential"/>
</dbReference>
<feature type="region of interest" description="Disordered" evidence="2">
    <location>
        <begin position="303"/>
        <end position="380"/>
    </location>
</feature>
<dbReference type="EMBL" id="CM008970">
    <property type="protein sequence ID" value="PNW78957.1"/>
    <property type="molecule type" value="Genomic_DNA"/>
</dbReference>
<feature type="region of interest" description="Disordered" evidence="2">
    <location>
        <begin position="392"/>
        <end position="433"/>
    </location>
</feature>
<dbReference type="GeneID" id="5720323"/>
<feature type="region of interest" description="Disordered" evidence="2">
    <location>
        <begin position="2026"/>
        <end position="2056"/>
    </location>
</feature>
<feature type="region of interest" description="Disordered" evidence="2">
    <location>
        <begin position="2077"/>
        <end position="2134"/>
    </location>
</feature>
<feature type="compositionally biased region" description="Low complexity" evidence="2">
    <location>
        <begin position="1609"/>
        <end position="1621"/>
    </location>
</feature>
<organism evidence="3 4">
    <name type="scientific">Chlamydomonas reinhardtii</name>
    <name type="common">Chlamydomonas smithii</name>
    <dbReference type="NCBI Taxonomy" id="3055"/>
    <lineage>
        <taxon>Eukaryota</taxon>
        <taxon>Viridiplantae</taxon>
        <taxon>Chlorophyta</taxon>
        <taxon>core chlorophytes</taxon>
        <taxon>Chlorophyceae</taxon>
        <taxon>CS clade</taxon>
        <taxon>Chlamydomonadales</taxon>
        <taxon>Chlamydomonadaceae</taxon>
        <taxon>Chlamydomonas</taxon>
    </lineage>
</organism>
<dbReference type="OrthoDB" id="532938at2759"/>
<proteinExistence type="predicted"/>
<dbReference type="PANTHER" id="PTHR23159">
    <property type="entry name" value="CENTROSOMAL PROTEIN 2"/>
    <property type="match status" value="1"/>
</dbReference>
<keyword evidence="4" id="KW-1185">Reference proteome</keyword>
<feature type="region of interest" description="Disordered" evidence="2">
    <location>
        <begin position="1215"/>
        <end position="1246"/>
    </location>
</feature>
<dbReference type="Proteomes" id="UP000006906">
    <property type="component" value="Chromosome 9"/>
</dbReference>
<gene>
    <name evidence="3" type="ORF">CHLRE_09g395769v5</name>
</gene>
<evidence type="ECO:0000256" key="2">
    <source>
        <dbReference type="SAM" id="MobiDB-lite"/>
    </source>
</evidence>
<feature type="region of interest" description="Disordered" evidence="2">
    <location>
        <begin position="2199"/>
        <end position="2218"/>
    </location>
</feature>
<feature type="region of interest" description="Disordered" evidence="2">
    <location>
        <begin position="1597"/>
        <end position="1627"/>
    </location>
</feature>
<feature type="compositionally biased region" description="Low complexity" evidence="2">
    <location>
        <begin position="2248"/>
        <end position="2258"/>
    </location>
</feature>
<evidence type="ECO:0000256" key="1">
    <source>
        <dbReference type="SAM" id="Coils"/>
    </source>
</evidence>
<feature type="compositionally biased region" description="Polar residues" evidence="2">
    <location>
        <begin position="3285"/>
        <end position="3304"/>
    </location>
</feature>
<dbReference type="KEGG" id="cre:CHLRE_09g395769v5"/>
<feature type="region of interest" description="Disordered" evidence="2">
    <location>
        <begin position="2855"/>
        <end position="2926"/>
    </location>
</feature>
<dbReference type="Gramene" id="PNW78957">
    <property type="protein sequence ID" value="PNW78957"/>
    <property type="gene ID" value="CHLRE_09g395769v5"/>
</dbReference>